<dbReference type="AlphaFoldDB" id="A0A927H8P3"/>
<protein>
    <submittedName>
        <fullName evidence="1">Ester cyclase</fullName>
    </submittedName>
</protein>
<dbReference type="InterPro" id="IPR032710">
    <property type="entry name" value="NTF2-like_dom_sf"/>
</dbReference>
<keyword evidence="2" id="KW-1185">Reference proteome</keyword>
<organism evidence="1 2">
    <name type="scientific">Paenibacillus arenilitoris</name>
    <dbReference type="NCBI Taxonomy" id="2772299"/>
    <lineage>
        <taxon>Bacteria</taxon>
        <taxon>Bacillati</taxon>
        <taxon>Bacillota</taxon>
        <taxon>Bacilli</taxon>
        <taxon>Bacillales</taxon>
        <taxon>Paenibacillaceae</taxon>
        <taxon>Paenibacillus</taxon>
    </lineage>
</organism>
<dbReference type="Pfam" id="PF07366">
    <property type="entry name" value="SnoaL"/>
    <property type="match status" value="1"/>
</dbReference>
<dbReference type="Proteomes" id="UP000632125">
    <property type="component" value="Unassembled WGS sequence"/>
</dbReference>
<dbReference type="SUPFAM" id="SSF54427">
    <property type="entry name" value="NTF2-like"/>
    <property type="match status" value="1"/>
</dbReference>
<name>A0A927H8P3_9BACL</name>
<dbReference type="Gene3D" id="3.10.450.50">
    <property type="match status" value="1"/>
</dbReference>
<sequence>MNATERKNAEAVSAYMERASQTGELHRTDQFFAPQIAEAFTDRVYAVDDLFAQGEKVVARILITGKHTGEFAGHAPTGRTVTVTHFREFQMADGEMIRNSGWFDTGTLLPQLQTK</sequence>
<dbReference type="GO" id="GO:0030638">
    <property type="term" value="P:polyketide metabolic process"/>
    <property type="evidence" value="ECO:0007669"/>
    <property type="project" value="InterPro"/>
</dbReference>
<gene>
    <name evidence="1" type="ORF">IDH41_19710</name>
</gene>
<dbReference type="RefSeq" id="WP_190864054.1">
    <property type="nucleotide sequence ID" value="NZ_JACXIY010000024.1"/>
</dbReference>
<evidence type="ECO:0000313" key="2">
    <source>
        <dbReference type="Proteomes" id="UP000632125"/>
    </source>
</evidence>
<dbReference type="InterPro" id="IPR009959">
    <property type="entry name" value="Cyclase_SnoaL-like"/>
</dbReference>
<reference evidence="1" key="1">
    <citation type="submission" date="2020-09" db="EMBL/GenBank/DDBJ databases">
        <title>A novel bacterium of genus Paenibacillus, isolated from South China Sea.</title>
        <authorList>
            <person name="Huang H."/>
            <person name="Mo K."/>
            <person name="Hu Y."/>
        </authorList>
    </citation>
    <scope>NUCLEOTIDE SEQUENCE</scope>
    <source>
        <strain evidence="1">IB182493</strain>
    </source>
</reference>
<comment type="caution">
    <text evidence="1">The sequence shown here is derived from an EMBL/GenBank/DDBJ whole genome shotgun (WGS) entry which is preliminary data.</text>
</comment>
<proteinExistence type="predicted"/>
<accession>A0A927H8P3</accession>
<dbReference type="EMBL" id="JACXIY010000024">
    <property type="protein sequence ID" value="MBD2870814.1"/>
    <property type="molecule type" value="Genomic_DNA"/>
</dbReference>
<evidence type="ECO:0000313" key="1">
    <source>
        <dbReference type="EMBL" id="MBD2870814.1"/>
    </source>
</evidence>